<evidence type="ECO:0000313" key="4">
    <source>
        <dbReference type="Proteomes" id="UP000264179"/>
    </source>
</evidence>
<reference evidence="3 4" key="1">
    <citation type="journal article" date="2018" name="Nat. Biotechnol.">
        <title>A standardized bacterial taxonomy based on genome phylogeny substantially revises the tree of life.</title>
        <authorList>
            <person name="Parks D.H."/>
            <person name="Chuvochina M."/>
            <person name="Waite D.W."/>
            <person name="Rinke C."/>
            <person name="Skarshewski A."/>
            <person name="Chaumeil P.A."/>
            <person name="Hugenholtz P."/>
        </authorList>
    </citation>
    <scope>NUCLEOTIDE SEQUENCE [LARGE SCALE GENOMIC DNA]</scope>
    <source>
        <strain evidence="3">UBA9881</strain>
    </source>
</reference>
<proteinExistence type="predicted"/>
<gene>
    <name evidence="3" type="ORF">DHR80_02490</name>
</gene>
<dbReference type="Proteomes" id="UP000264179">
    <property type="component" value="Unassembled WGS sequence"/>
</dbReference>
<evidence type="ECO:0000313" key="3">
    <source>
        <dbReference type="EMBL" id="HCW66079.1"/>
    </source>
</evidence>
<dbReference type="EMBL" id="DPOP01000023">
    <property type="protein sequence ID" value="HCW66079.1"/>
    <property type="molecule type" value="Genomic_DNA"/>
</dbReference>
<accession>A0A3D5N3R3</accession>
<dbReference type="PANTHER" id="PTHR11699">
    <property type="entry name" value="ALDEHYDE DEHYDROGENASE-RELATED"/>
    <property type="match status" value="1"/>
</dbReference>
<organism evidence="3 4">
    <name type="scientific">Thalassospira lucentensis</name>
    <dbReference type="NCBI Taxonomy" id="168935"/>
    <lineage>
        <taxon>Bacteria</taxon>
        <taxon>Pseudomonadati</taxon>
        <taxon>Pseudomonadota</taxon>
        <taxon>Alphaproteobacteria</taxon>
        <taxon>Rhodospirillales</taxon>
        <taxon>Thalassospiraceae</taxon>
        <taxon>Thalassospira</taxon>
    </lineage>
</organism>
<dbReference type="InterPro" id="IPR016163">
    <property type="entry name" value="Ald_DH_C"/>
</dbReference>
<dbReference type="Pfam" id="PF00171">
    <property type="entry name" value="Aldedh"/>
    <property type="match status" value="1"/>
</dbReference>
<protein>
    <submittedName>
        <fullName evidence="3">Betaine-aldehyde dehydrogenase</fullName>
    </submittedName>
</protein>
<name>A0A3D5N3R3_9PROT</name>
<dbReference type="GO" id="GO:0016620">
    <property type="term" value="F:oxidoreductase activity, acting on the aldehyde or oxo group of donors, NAD or NADP as acceptor"/>
    <property type="evidence" value="ECO:0007669"/>
    <property type="project" value="InterPro"/>
</dbReference>
<dbReference type="Gene3D" id="3.40.309.10">
    <property type="entry name" value="Aldehyde Dehydrogenase, Chain A, domain 2"/>
    <property type="match status" value="1"/>
</dbReference>
<evidence type="ECO:0000259" key="2">
    <source>
        <dbReference type="Pfam" id="PF00171"/>
    </source>
</evidence>
<keyword evidence="1" id="KW-0558">Oxidation</keyword>
<dbReference type="AlphaFoldDB" id="A0A3D5N3R3"/>
<feature type="non-terminal residue" evidence="3">
    <location>
        <position position="1"/>
    </location>
</feature>
<sequence>RVVSRLEAGTCWINTYNITPIEMPFGGVKKSGVGRENGRAAIEHYTRIKSVYVETGDVEAPY</sequence>
<comment type="caution">
    <text evidence="3">The sequence shown here is derived from an EMBL/GenBank/DDBJ whole genome shotgun (WGS) entry which is preliminary data.</text>
</comment>
<dbReference type="RefSeq" id="WP_277276393.1">
    <property type="nucleotide sequence ID" value="NZ_DPOP01000023.1"/>
</dbReference>
<feature type="domain" description="Aldehyde dehydrogenase" evidence="2">
    <location>
        <begin position="1"/>
        <end position="51"/>
    </location>
</feature>
<dbReference type="InterPro" id="IPR015590">
    <property type="entry name" value="Aldehyde_DH_dom"/>
</dbReference>
<evidence type="ECO:0000256" key="1">
    <source>
        <dbReference type="ARBA" id="ARBA00023097"/>
    </source>
</evidence>
<dbReference type="InterPro" id="IPR016161">
    <property type="entry name" value="Ald_DH/histidinol_DH"/>
</dbReference>
<dbReference type="SUPFAM" id="SSF53720">
    <property type="entry name" value="ALDH-like"/>
    <property type="match status" value="1"/>
</dbReference>
<dbReference type="FunFam" id="3.40.605.10:FF:000026">
    <property type="entry name" value="Aldehyde dehydrogenase, putative"/>
    <property type="match status" value="1"/>
</dbReference>